<dbReference type="Gene3D" id="2.20.100.10">
    <property type="entry name" value="Thrombospondin type-1 (TSP1) repeat"/>
    <property type="match status" value="4"/>
</dbReference>
<dbReference type="GO" id="GO:0031012">
    <property type="term" value="C:extracellular matrix"/>
    <property type="evidence" value="ECO:0007669"/>
    <property type="project" value="TreeGrafter"/>
</dbReference>
<gene>
    <name evidence="4" type="ORF">KP79_PYT03979</name>
</gene>
<comment type="subcellular location">
    <subcellularLocation>
        <location evidence="1">Secreted</location>
    </subcellularLocation>
</comment>
<dbReference type="Pfam" id="PF19030">
    <property type="entry name" value="TSP1_ADAMTS"/>
    <property type="match status" value="5"/>
</dbReference>
<dbReference type="EMBL" id="NEDP02002992">
    <property type="protein sequence ID" value="OWF49699.1"/>
    <property type="molecule type" value="Genomic_DNA"/>
</dbReference>
<feature type="region of interest" description="Disordered" evidence="3">
    <location>
        <begin position="239"/>
        <end position="260"/>
    </location>
</feature>
<dbReference type="InterPro" id="IPR000884">
    <property type="entry name" value="TSP1_rpt"/>
</dbReference>
<dbReference type="PROSITE" id="PS50092">
    <property type="entry name" value="TSP1"/>
    <property type="match status" value="4"/>
</dbReference>
<proteinExistence type="predicted"/>
<dbReference type="GO" id="GO:0030198">
    <property type="term" value="P:extracellular matrix organization"/>
    <property type="evidence" value="ECO:0007669"/>
    <property type="project" value="TreeGrafter"/>
</dbReference>
<organism evidence="4 5">
    <name type="scientific">Mizuhopecten yessoensis</name>
    <name type="common">Japanese scallop</name>
    <name type="synonym">Patinopecten yessoensis</name>
    <dbReference type="NCBI Taxonomy" id="6573"/>
    <lineage>
        <taxon>Eukaryota</taxon>
        <taxon>Metazoa</taxon>
        <taxon>Spiralia</taxon>
        <taxon>Lophotrochozoa</taxon>
        <taxon>Mollusca</taxon>
        <taxon>Bivalvia</taxon>
        <taxon>Autobranchia</taxon>
        <taxon>Pteriomorphia</taxon>
        <taxon>Pectinida</taxon>
        <taxon>Pectinoidea</taxon>
        <taxon>Pectinidae</taxon>
        <taxon>Mizuhopecten</taxon>
    </lineage>
</organism>
<dbReference type="OrthoDB" id="5781878at2759"/>
<dbReference type="SMART" id="SM00209">
    <property type="entry name" value="TSP1"/>
    <property type="match status" value="6"/>
</dbReference>
<reference evidence="4 5" key="1">
    <citation type="journal article" date="2017" name="Nat. Ecol. Evol.">
        <title>Scallop genome provides insights into evolution of bilaterian karyotype and development.</title>
        <authorList>
            <person name="Wang S."/>
            <person name="Zhang J."/>
            <person name="Jiao W."/>
            <person name="Li J."/>
            <person name="Xun X."/>
            <person name="Sun Y."/>
            <person name="Guo X."/>
            <person name="Huan P."/>
            <person name="Dong B."/>
            <person name="Zhang L."/>
            <person name="Hu X."/>
            <person name="Sun X."/>
            <person name="Wang J."/>
            <person name="Zhao C."/>
            <person name="Wang Y."/>
            <person name="Wang D."/>
            <person name="Huang X."/>
            <person name="Wang R."/>
            <person name="Lv J."/>
            <person name="Li Y."/>
            <person name="Zhang Z."/>
            <person name="Liu B."/>
            <person name="Lu W."/>
            <person name="Hui Y."/>
            <person name="Liang J."/>
            <person name="Zhou Z."/>
            <person name="Hou R."/>
            <person name="Li X."/>
            <person name="Liu Y."/>
            <person name="Li H."/>
            <person name="Ning X."/>
            <person name="Lin Y."/>
            <person name="Zhao L."/>
            <person name="Xing Q."/>
            <person name="Dou J."/>
            <person name="Li Y."/>
            <person name="Mao J."/>
            <person name="Guo H."/>
            <person name="Dou H."/>
            <person name="Li T."/>
            <person name="Mu C."/>
            <person name="Jiang W."/>
            <person name="Fu Q."/>
            <person name="Fu X."/>
            <person name="Miao Y."/>
            <person name="Liu J."/>
            <person name="Yu Q."/>
            <person name="Li R."/>
            <person name="Liao H."/>
            <person name="Li X."/>
            <person name="Kong Y."/>
            <person name="Jiang Z."/>
            <person name="Chourrout D."/>
            <person name="Li R."/>
            <person name="Bao Z."/>
        </authorList>
    </citation>
    <scope>NUCLEOTIDE SEQUENCE [LARGE SCALE GENOMIC DNA]</scope>
    <source>
        <strain evidence="4 5">PY_sf001</strain>
    </source>
</reference>
<evidence type="ECO:0000313" key="5">
    <source>
        <dbReference type="Proteomes" id="UP000242188"/>
    </source>
</evidence>
<evidence type="ECO:0000256" key="1">
    <source>
        <dbReference type="ARBA" id="ARBA00004613"/>
    </source>
</evidence>
<dbReference type="GO" id="GO:0006508">
    <property type="term" value="P:proteolysis"/>
    <property type="evidence" value="ECO:0007669"/>
    <property type="project" value="TreeGrafter"/>
</dbReference>
<dbReference type="PANTHER" id="PTHR13723:SF281">
    <property type="entry name" value="PAPILIN"/>
    <property type="match status" value="1"/>
</dbReference>
<dbReference type="PANTHER" id="PTHR13723">
    <property type="entry name" value="ADAMTS A DISINTEGRIN AND METALLOPROTEASE WITH THROMBOSPONDIN MOTIFS PROTEASE"/>
    <property type="match status" value="1"/>
</dbReference>
<comment type="caution">
    <text evidence="4">The sequence shown here is derived from an EMBL/GenBank/DDBJ whole genome shotgun (WGS) entry which is preliminary data.</text>
</comment>
<dbReference type="InterPro" id="IPR036383">
    <property type="entry name" value="TSP1_rpt_sf"/>
</dbReference>
<keyword evidence="2" id="KW-0964">Secreted</keyword>
<name>A0A210QLU3_MIZYE</name>
<dbReference type="GO" id="GO:0004222">
    <property type="term" value="F:metalloendopeptidase activity"/>
    <property type="evidence" value="ECO:0007669"/>
    <property type="project" value="TreeGrafter"/>
</dbReference>
<dbReference type="AlphaFoldDB" id="A0A210QLU3"/>
<evidence type="ECO:0000313" key="4">
    <source>
        <dbReference type="EMBL" id="OWF49699.1"/>
    </source>
</evidence>
<feature type="compositionally biased region" description="Polar residues" evidence="3">
    <location>
        <begin position="145"/>
        <end position="157"/>
    </location>
</feature>
<keyword evidence="5" id="KW-1185">Reference proteome</keyword>
<dbReference type="GO" id="GO:0005576">
    <property type="term" value="C:extracellular region"/>
    <property type="evidence" value="ECO:0007669"/>
    <property type="project" value="UniProtKB-SubCell"/>
</dbReference>
<protein>
    <submittedName>
        <fullName evidence="4">ADAMTS-like protein 2</fullName>
    </submittedName>
</protein>
<sequence length="650" mass="72751">MYVLALGQNPLPSLLGQTFNTNAKTVKSSDGIFFLNDVNRRERLAGTFAIAGTVIYYQQSQNGGPSSLRWEGPNSENLNILGFTLEQHSTITIEYELTRQAGTSEHDVIESTSQEESYDWQKLLYQHVASVKGFPVPPRPIPNDVTRSNTSTSATDTSRLKVKAAPEKENVRELNVLSVSKETTTTLPVEIISTLDVLNNPSPRSKKRKRLSRKRKLKLRKKNVPKFLPVSIERDAIPSSLRTDDAGDTQSYDTDSNRARMSDNLARSLGIGISVRSGATQVDNTEEGNEELFRRTDSSDVYEWRKNTITPCSSTCSFGTQISLFRCERNDGVQVNESLCDVSMRPSPTYHECGRKRCQPRWVTGPWAPCSRTCGGGESVRSVRCWQMLAPGFDSTVHAYLCDLRAEPMSSRRCGVIPCGPQWEVSQWQECTSMCGNGFQTRHVRCSSGSDVYCSTRSRPLSKRSCHLAQCTNQWYTVSWSPCSGLCGRGTRQRHVGCRDPQGRLLAENFCDPDTKPLSTIACSESLYCPPTWVAQPWGKCDMNCGKGEVTRKLICGSVVGGKFRLQSDVNCKRSPRPQSTTPCFVEECRVMWFTTTWSECSETCGEDAAKTREVRCYLANQTSDRCNVNEKPQTTERCFLRPCPKQDGR</sequence>
<dbReference type="SUPFAM" id="SSF82895">
    <property type="entry name" value="TSP-1 type 1 repeat"/>
    <property type="match status" value="5"/>
</dbReference>
<dbReference type="Proteomes" id="UP000242188">
    <property type="component" value="Unassembled WGS sequence"/>
</dbReference>
<evidence type="ECO:0000256" key="3">
    <source>
        <dbReference type="SAM" id="MobiDB-lite"/>
    </source>
</evidence>
<accession>A0A210QLU3</accession>
<feature type="region of interest" description="Disordered" evidence="3">
    <location>
        <begin position="135"/>
        <end position="166"/>
    </location>
</feature>
<dbReference type="InterPro" id="IPR050439">
    <property type="entry name" value="ADAMTS_ADAMTS-like"/>
</dbReference>
<evidence type="ECO:0000256" key="2">
    <source>
        <dbReference type="ARBA" id="ARBA00022525"/>
    </source>
</evidence>